<evidence type="ECO:0000256" key="2">
    <source>
        <dbReference type="ARBA" id="ARBA00022692"/>
    </source>
</evidence>
<dbReference type="InterPro" id="IPR044839">
    <property type="entry name" value="NDR1-like"/>
</dbReference>
<keyword evidence="4 6" id="KW-0472">Membrane</keyword>
<feature type="non-terminal residue" evidence="8">
    <location>
        <position position="1"/>
    </location>
</feature>
<dbReference type="EMBL" id="LIHL02000013">
    <property type="protein sequence ID" value="KAF5451147.1"/>
    <property type="molecule type" value="Genomic_DNA"/>
</dbReference>
<evidence type="ECO:0000256" key="1">
    <source>
        <dbReference type="ARBA" id="ARBA00004167"/>
    </source>
</evidence>
<dbReference type="Gene3D" id="2.60.40.1820">
    <property type="match status" value="1"/>
</dbReference>
<keyword evidence="3 6" id="KW-1133">Transmembrane helix</keyword>
<dbReference type="Proteomes" id="UP000619265">
    <property type="component" value="Unassembled WGS sequence"/>
</dbReference>
<dbReference type="InterPro" id="IPR004864">
    <property type="entry name" value="LEA_2"/>
</dbReference>
<dbReference type="PANTHER" id="PTHR31234:SF65">
    <property type="entry name" value="LATE EMBRYOGENESIS ABUNDANT PROTEIN, LEA_2 SUBGROUP"/>
    <property type="match status" value="1"/>
</dbReference>
<dbReference type="AlphaFoldDB" id="A0A833WYB6"/>
<comment type="caution">
    <text evidence="8">The sequence shown here is derived from an EMBL/GenBank/DDBJ whole genome shotgun (WGS) entry which is preliminary data.</text>
</comment>
<evidence type="ECO:0000313" key="9">
    <source>
        <dbReference type="Proteomes" id="UP000619265"/>
    </source>
</evidence>
<gene>
    <name evidence="8" type="ORF">F2P56_031436</name>
</gene>
<accession>A0A833WYB6</accession>
<dbReference type="Gramene" id="Jr13_30520_p1">
    <property type="protein sequence ID" value="cds.Jr13_30520_p1"/>
    <property type="gene ID" value="Jr13_30520"/>
</dbReference>
<protein>
    <recommendedName>
        <fullName evidence="7">Late embryogenesis abundant protein LEA-2 subgroup domain-containing protein</fullName>
    </recommendedName>
</protein>
<keyword evidence="2 6" id="KW-0812">Transmembrane</keyword>
<reference evidence="8" key="2">
    <citation type="submission" date="2020-03" db="EMBL/GenBank/DDBJ databases">
        <title>Walnut 2.0.</title>
        <authorList>
            <person name="Marrano A."/>
            <person name="Britton M."/>
            <person name="Zimin A.V."/>
            <person name="Zaini P.A."/>
            <person name="Workman R."/>
            <person name="Puiu D."/>
            <person name="Bianco L."/>
            <person name="Allen B.J."/>
            <person name="Troggio M."/>
            <person name="Leslie C.A."/>
            <person name="Timp W."/>
            <person name="Dendekar A."/>
            <person name="Salzberg S.L."/>
            <person name="Neale D.B."/>
        </authorList>
    </citation>
    <scope>NUCLEOTIDE SEQUENCE</scope>
    <source>
        <tissue evidence="8">Leaves</tissue>
    </source>
</reference>
<evidence type="ECO:0000256" key="4">
    <source>
        <dbReference type="ARBA" id="ARBA00023136"/>
    </source>
</evidence>
<dbReference type="Pfam" id="PF03168">
    <property type="entry name" value="LEA_2"/>
    <property type="match status" value="1"/>
</dbReference>
<feature type="compositionally biased region" description="Basic and acidic residues" evidence="5">
    <location>
        <begin position="32"/>
        <end position="43"/>
    </location>
</feature>
<feature type="domain" description="Late embryogenesis abundant protein LEA-2 subgroup" evidence="7">
    <location>
        <begin position="133"/>
        <end position="227"/>
    </location>
</feature>
<proteinExistence type="predicted"/>
<evidence type="ECO:0000256" key="3">
    <source>
        <dbReference type="ARBA" id="ARBA00022989"/>
    </source>
</evidence>
<feature type="region of interest" description="Disordered" evidence="5">
    <location>
        <begin position="24"/>
        <end position="43"/>
    </location>
</feature>
<feature type="transmembrane region" description="Helical" evidence="6">
    <location>
        <begin position="77"/>
        <end position="100"/>
    </location>
</feature>
<reference evidence="8" key="1">
    <citation type="submission" date="2015-10" db="EMBL/GenBank/DDBJ databases">
        <authorList>
            <person name="Martinez-Garcia P.J."/>
            <person name="Crepeau M.W."/>
            <person name="Puiu D."/>
            <person name="Gonzalez-Ibeas D."/>
            <person name="Whalen J."/>
            <person name="Stevens K."/>
            <person name="Paul R."/>
            <person name="Butterfield T."/>
            <person name="Britton M."/>
            <person name="Reagan R."/>
            <person name="Chakraborty S."/>
            <person name="Walawage S.L."/>
            <person name="Vasquez-Gross H.A."/>
            <person name="Cardeno C."/>
            <person name="Famula R."/>
            <person name="Pratt K."/>
            <person name="Kuruganti S."/>
            <person name="Aradhya M.K."/>
            <person name="Leslie C.A."/>
            <person name="Dandekar A.M."/>
            <person name="Salzberg S.L."/>
            <person name="Wegrzyn J.L."/>
            <person name="Langley C.H."/>
            <person name="Neale D.B."/>
        </authorList>
    </citation>
    <scope>NUCLEOTIDE SEQUENCE</scope>
    <source>
        <tissue evidence="8">Leaves</tissue>
    </source>
</reference>
<evidence type="ECO:0000256" key="6">
    <source>
        <dbReference type="SAM" id="Phobius"/>
    </source>
</evidence>
<evidence type="ECO:0000256" key="5">
    <source>
        <dbReference type="SAM" id="MobiDB-lite"/>
    </source>
</evidence>
<dbReference type="GO" id="GO:0098542">
    <property type="term" value="P:defense response to other organism"/>
    <property type="evidence" value="ECO:0007669"/>
    <property type="project" value="InterPro"/>
</dbReference>
<comment type="subcellular location">
    <subcellularLocation>
        <location evidence="1">Membrane</location>
        <topology evidence="1">Single-pass membrane protein</topology>
    </subcellularLocation>
</comment>
<evidence type="ECO:0000313" key="8">
    <source>
        <dbReference type="EMBL" id="KAF5451147.1"/>
    </source>
</evidence>
<name>A0A833WYB6_JUGRE</name>
<dbReference type="PANTHER" id="PTHR31234">
    <property type="entry name" value="LATE EMBRYOGENESIS ABUNDANT (LEA) HYDROXYPROLINE-RICH GLYCOPROTEIN FAMILY"/>
    <property type="match status" value="1"/>
</dbReference>
<dbReference type="GO" id="GO:0016020">
    <property type="term" value="C:membrane"/>
    <property type="evidence" value="ECO:0007669"/>
    <property type="project" value="UniProtKB-SubCell"/>
</dbReference>
<sequence length="246" mass="28079">HTHYFSHHCHLQNHPQLEKLRRTQKAKLTHSTKNDRMMAEKEQSPYPLAPANGYVRSDTEAVRAHPEDLRKKKRMKCIAYIAAFAVFQTIIILVFVLTVLRIKSPKFRVRAASFTGSFDITNSSYNLQMNAQFTVKNPNFAHFKYEYGTVRFAQNGVTVGEANINEARVRARSTKKVNATVFLNSPNNNPALTGDIVYGRLPLTISSKLEGKVHLMKVFKKKKSAQMYCTMFVNLGMHEIQNLTCN</sequence>
<evidence type="ECO:0000259" key="7">
    <source>
        <dbReference type="Pfam" id="PF03168"/>
    </source>
</evidence>
<organism evidence="8 9">
    <name type="scientific">Juglans regia</name>
    <name type="common">English walnut</name>
    <dbReference type="NCBI Taxonomy" id="51240"/>
    <lineage>
        <taxon>Eukaryota</taxon>
        <taxon>Viridiplantae</taxon>
        <taxon>Streptophyta</taxon>
        <taxon>Embryophyta</taxon>
        <taxon>Tracheophyta</taxon>
        <taxon>Spermatophyta</taxon>
        <taxon>Magnoliopsida</taxon>
        <taxon>eudicotyledons</taxon>
        <taxon>Gunneridae</taxon>
        <taxon>Pentapetalae</taxon>
        <taxon>rosids</taxon>
        <taxon>fabids</taxon>
        <taxon>Fagales</taxon>
        <taxon>Juglandaceae</taxon>
        <taxon>Juglans</taxon>
    </lineage>
</organism>